<sequence length="153" mass="17926">MKWHIKKFNELTNVELYTLLKERTAVFVVEQNCPYLEVDGKDLESFHLFAEKQGEIVAYLRILPPGVSYPEASLGRIFVKKEYRGQGFAEELVSRGIDYIKQELKEERIKIQAQDYLRNFYQSFGFQAISDVYLEDNIPHIDMLLNGKIVQTK</sequence>
<keyword evidence="2" id="KW-0808">Transferase</keyword>
<evidence type="ECO:0000313" key="2">
    <source>
        <dbReference type="EMBL" id="KLV22068.1"/>
    </source>
</evidence>
<organism evidence="2 3">
    <name type="scientific">Niallia circulans</name>
    <name type="common">Bacillus circulans</name>
    <dbReference type="NCBI Taxonomy" id="1397"/>
    <lineage>
        <taxon>Bacteria</taxon>
        <taxon>Bacillati</taxon>
        <taxon>Bacillota</taxon>
        <taxon>Bacilli</taxon>
        <taxon>Bacillales</taxon>
        <taxon>Bacillaceae</taxon>
        <taxon>Niallia</taxon>
    </lineage>
</organism>
<comment type="caution">
    <text evidence="2">The sequence shown here is derived from an EMBL/GenBank/DDBJ whole genome shotgun (WGS) entry which is preliminary data.</text>
</comment>
<dbReference type="PATRIC" id="fig|1397.4.peg.3565"/>
<dbReference type="SUPFAM" id="SSF55729">
    <property type="entry name" value="Acyl-CoA N-acyltransferases (Nat)"/>
    <property type="match status" value="1"/>
</dbReference>
<dbReference type="Proteomes" id="UP000036045">
    <property type="component" value="Unassembled WGS sequence"/>
</dbReference>
<protein>
    <submittedName>
        <fullName evidence="2">GNAT family acetyltransferase</fullName>
    </submittedName>
</protein>
<accession>A0A0J1I7Y0</accession>
<keyword evidence="3" id="KW-1185">Reference proteome</keyword>
<dbReference type="CDD" id="cd04301">
    <property type="entry name" value="NAT_SF"/>
    <property type="match status" value="1"/>
</dbReference>
<feature type="domain" description="N-acetyltransferase" evidence="1">
    <location>
        <begin position="6"/>
        <end position="148"/>
    </location>
</feature>
<dbReference type="Gene3D" id="3.40.630.30">
    <property type="match status" value="1"/>
</dbReference>
<dbReference type="EMBL" id="LDPH01000033">
    <property type="protein sequence ID" value="KLV22068.1"/>
    <property type="molecule type" value="Genomic_DNA"/>
</dbReference>
<reference evidence="2 3" key="1">
    <citation type="submission" date="2015-05" db="EMBL/GenBank/DDBJ databases">
        <title>Whole genome sequence and identification of bacterial endophytes from Costus igneus.</title>
        <authorList>
            <person name="Lee Y.P."/>
            <person name="Gan H.M."/>
            <person name="Eng W."/>
            <person name="Wheatley M.S."/>
            <person name="Caraballo A."/>
            <person name="Polter S."/>
            <person name="Savka M.A."/>
            <person name="Hudson A.O."/>
        </authorList>
    </citation>
    <scope>NUCLEOTIDE SEQUENCE [LARGE SCALE GENOMIC DNA]</scope>
    <source>
        <strain evidence="2 3">RIT379</strain>
    </source>
</reference>
<dbReference type="GO" id="GO:0016747">
    <property type="term" value="F:acyltransferase activity, transferring groups other than amino-acyl groups"/>
    <property type="evidence" value="ECO:0007669"/>
    <property type="project" value="InterPro"/>
</dbReference>
<dbReference type="RefSeq" id="WP_047944459.1">
    <property type="nucleotide sequence ID" value="NZ_JARTLH010000010.1"/>
</dbReference>
<gene>
    <name evidence="2" type="ORF">ABW02_22195</name>
</gene>
<evidence type="ECO:0000259" key="1">
    <source>
        <dbReference type="PROSITE" id="PS51186"/>
    </source>
</evidence>
<dbReference type="PROSITE" id="PS51186">
    <property type="entry name" value="GNAT"/>
    <property type="match status" value="1"/>
</dbReference>
<dbReference type="Pfam" id="PF13673">
    <property type="entry name" value="Acetyltransf_10"/>
    <property type="match status" value="1"/>
</dbReference>
<dbReference type="InterPro" id="IPR016181">
    <property type="entry name" value="Acyl_CoA_acyltransferase"/>
</dbReference>
<dbReference type="AlphaFoldDB" id="A0A0J1I7Y0"/>
<dbReference type="OrthoDB" id="9796171at2"/>
<dbReference type="InterPro" id="IPR000182">
    <property type="entry name" value="GNAT_dom"/>
</dbReference>
<evidence type="ECO:0000313" key="3">
    <source>
        <dbReference type="Proteomes" id="UP000036045"/>
    </source>
</evidence>
<proteinExistence type="predicted"/>
<name>A0A0J1I7Y0_NIACI</name>